<evidence type="ECO:0000313" key="2">
    <source>
        <dbReference type="WBParaSite" id="RSKR_0000026200.1"/>
    </source>
</evidence>
<protein>
    <submittedName>
        <fullName evidence="2">MULE domain-containing protein</fullName>
    </submittedName>
</protein>
<dbReference type="Proteomes" id="UP000095286">
    <property type="component" value="Unplaced"/>
</dbReference>
<evidence type="ECO:0000313" key="1">
    <source>
        <dbReference type="Proteomes" id="UP000095286"/>
    </source>
</evidence>
<sequence>MKGKTKEMYQRIFGEIDRLAEKLRIVEKVPNIYLTDKENAVISIIEARYKNAFSDCYFHYCQTIMRKVNTLGLMKLTKQINRIENGEENMRSFYYDVRRILALPLLPLRLMSKHYSKITESMTRECRS</sequence>
<organism evidence="1 2">
    <name type="scientific">Rhabditophanes sp. KR3021</name>
    <dbReference type="NCBI Taxonomy" id="114890"/>
    <lineage>
        <taxon>Eukaryota</taxon>
        <taxon>Metazoa</taxon>
        <taxon>Ecdysozoa</taxon>
        <taxon>Nematoda</taxon>
        <taxon>Chromadorea</taxon>
        <taxon>Rhabditida</taxon>
        <taxon>Tylenchina</taxon>
        <taxon>Panagrolaimomorpha</taxon>
        <taxon>Strongyloidoidea</taxon>
        <taxon>Alloionematidae</taxon>
        <taxon>Rhabditophanes</taxon>
    </lineage>
</organism>
<proteinExistence type="predicted"/>
<dbReference type="WBParaSite" id="RSKR_0000026200.1">
    <property type="protein sequence ID" value="RSKR_0000026200.1"/>
    <property type="gene ID" value="RSKR_0000026200"/>
</dbReference>
<accession>A0AC35TGA9</accession>
<name>A0AC35TGA9_9BILA</name>
<reference evidence="2" key="1">
    <citation type="submission" date="2016-11" db="UniProtKB">
        <authorList>
            <consortium name="WormBaseParasite"/>
        </authorList>
    </citation>
    <scope>IDENTIFICATION</scope>
    <source>
        <strain evidence="2">KR3021</strain>
    </source>
</reference>